<dbReference type="Gene3D" id="1.10.1370.30">
    <property type="match status" value="1"/>
</dbReference>
<proteinExistence type="inferred from homology"/>
<evidence type="ECO:0000313" key="5">
    <source>
        <dbReference type="Proteomes" id="UP000603865"/>
    </source>
</evidence>
<dbReference type="PANTHER" id="PTHR34217">
    <property type="entry name" value="METAL-DEPENDENT CARBOXYPEPTIDASE"/>
    <property type="match status" value="1"/>
</dbReference>
<evidence type="ECO:0000313" key="4">
    <source>
        <dbReference type="EMBL" id="GGR21815.1"/>
    </source>
</evidence>
<protein>
    <recommendedName>
        <fullName evidence="1">Metal-dependent carboxypeptidase</fullName>
        <ecNumber evidence="1">3.4.17.19</ecNumber>
    </recommendedName>
</protein>
<keyword evidence="1" id="KW-0645">Protease</keyword>
<feature type="binding site" evidence="2">
    <location>
        <position position="265"/>
    </location>
    <ligand>
        <name>Zn(2+)</name>
        <dbReference type="ChEBI" id="CHEBI:29105"/>
        <note>catalytic</note>
    </ligand>
</feature>
<dbReference type="InterPro" id="IPR001333">
    <property type="entry name" value="Peptidase_M32_Taq"/>
</dbReference>
<accession>A0A918CGF8</accession>
<organism evidence="4 5">
    <name type="scientific">Deinococcus ruber</name>
    <dbReference type="NCBI Taxonomy" id="1848197"/>
    <lineage>
        <taxon>Bacteria</taxon>
        <taxon>Thermotogati</taxon>
        <taxon>Deinococcota</taxon>
        <taxon>Deinococci</taxon>
        <taxon>Deinococcales</taxon>
        <taxon>Deinococcaceae</taxon>
        <taxon>Deinococcus</taxon>
    </lineage>
</organism>
<dbReference type="PANTHER" id="PTHR34217:SF1">
    <property type="entry name" value="CARBOXYPEPTIDASE 1"/>
    <property type="match status" value="1"/>
</dbReference>
<dbReference type="RefSeq" id="WP_189092049.1">
    <property type="nucleotide sequence ID" value="NZ_BMQL01000027.1"/>
</dbReference>
<dbReference type="Pfam" id="PF02074">
    <property type="entry name" value="Peptidase_M32"/>
    <property type="match status" value="1"/>
</dbReference>
<feature type="active site" description="Proton donor/acceptor" evidence="3">
    <location>
        <position position="262"/>
    </location>
</feature>
<sequence length="497" mass="55980">MTQSDLQELKRLIHQLSDLGAAEALMSWDQETQMPPEAARVRGLQMASLAGLSHQMFTSARLGELLSNAAAETDQDAALLRVVRRDHGKATRLPIEFVEERSRAENEAHHAWVAARQNNDFASFAPYLEKMFELARRYADYQGYDDHPYDALLDDYEPGMKTAHVKAIFADLRDRTLPLLRRIAAAPDATDYSVLTRSFPAEAQRSFAAQVAQDAFGLLPAFSRLDVSAHPFQTNFSRDDLRITTRFDEHYFPMSLFGTWHESGHAMYEHGVSAALERTPLSRGASLGVHESQSRMFENLLGRSRPFWQRYFPAFAQAAPTVAQGQDAESLYRAVNRVRPDLIRVEADEVTYNFHIMLRFELELALLEGSLKVADLPEAWNARMQEFLGVTPPNDAEGVLQDIHWSAGLVGYFPTYTLGNLLSVQLLDAARQDAEIAAEVERAEYGKLRAWLVQNVHQYGRSRTPAEITEAATGKPLSADAYVAYLYAKYEDIYGLK</sequence>
<dbReference type="PRINTS" id="PR00998">
    <property type="entry name" value="CRBOXYPTASET"/>
</dbReference>
<evidence type="ECO:0000256" key="2">
    <source>
        <dbReference type="PIRSR" id="PIRSR006615-1"/>
    </source>
</evidence>
<comment type="caution">
    <text evidence="4">The sequence shown here is derived from an EMBL/GenBank/DDBJ whole genome shotgun (WGS) entry which is preliminary data.</text>
</comment>
<evidence type="ECO:0000256" key="3">
    <source>
        <dbReference type="PIRSR" id="PIRSR006615-2"/>
    </source>
</evidence>
<dbReference type="EC" id="3.4.17.19" evidence="1"/>
<dbReference type="EMBL" id="BMQL01000027">
    <property type="protein sequence ID" value="GGR21815.1"/>
    <property type="molecule type" value="Genomic_DNA"/>
</dbReference>
<gene>
    <name evidence="4" type="ORF">GCM10008957_37620</name>
</gene>
<name>A0A918CGF8_9DEIO</name>
<dbReference type="GO" id="GO:0046872">
    <property type="term" value="F:metal ion binding"/>
    <property type="evidence" value="ECO:0007669"/>
    <property type="project" value="UniProtKB-KW"/>
</dbReference>
<comment type="cofactor">
    <cofactor evidence="2">
        <name>Zn(2+)</name>
        <dbReference type="ChEBI" id="CHEBI:29105"/>
    </cofactor>
    <text evidence="2">Binds 1 zinc ion per subunit.</text>
</comment>
<keyword evidence="5" id="KW-1185">Reference proteome</keyword>
<dbReference type="SUPFAM" id="SSF55486">
    <property type="entry name" value="Metalloproteases ('zincins'), catalytic domain"/>
    <property type="match status" value="1"/>
</dbReference>
<keyword evidence="1 4" id="KW-0121">Carboxypeptidase</keyword>
<reference evidence="4" key="2">
    <citation type="submission" date="2020-09" db="EMBL/GenBank/DDBJ databases">
        <authorList>
            <person name="Sun Q."/>
            <person name="Ohkuma M."/>
        </authorList>
    </citation>
    <scope>NUCLEOTIDE SEQUENCE</scope>
    <source>
        <strain evidence="4">JCM 31311</strain>
    </source>
</reference>
<dbReference type="GO" id="GO:0004181">
    <property type="term" value="F:metallocarboxypeptidase activity"/>
    <property type="evidence" value="ECO:0007669"/>
    <property type="project" value="UniProtKB-UniRule"/>
</dbReference>
<feature type="binding site" evidence="2">
    <location>
        <position position="261"/>
    </location>
    <ligand>
        <name>Zn(2+)</name>
        <dbReference type="ChEBI" id="CHEBI:29105"/>
        <note>catalytic</note>
    </ligand>
</feature>
<dbReference type="PIRSF" id="PIRSF006615">
    <property type="entry name" value="Zn_crbxpep_Taq"/>
    <property type="match status" value="1"/>
</dbReference>
<comment type="catalytic activity">
    <reaction evidence="1">
        <text>Release of a C-terminal amino acid with broad specificity, except for -Pro.</text>
        <dbReference type="EC" id="3.4.17.19"/>
    </reaction>
</comment>
<evidence type="ECO:0000256" key="1">
    <source>
        <dbReference type="PIRNR" id="PIRNR006615"/>
    </source>
</evidence>
<keyword evidence="1" id="KW-0378">Hydrolase</keyword>
<dbReference type="GO" id="GO:0006508">
    <property type="term" value="P:proteolysis"/>
    <property type="evidence" value="ECO:0007669"/>
    <property type="project" value="UniProtKB-UniRule"/>
</dbReference>
<dbReference type="CDD" id="cd06460">
    <property type="entry name" value="M32_Taq"/>
    <property type="match status" value="1"/>
</dbReference>
<feature type="binding site" evidence="2">
    <location>
        <position position="291"/>
    </location>
    <ligand>
        <name>Zn(2+)</name>
        <dbReference type="ChEBI" id="CHEBI:29105"/>
        <note>catalytic</note>
    </ligand>
</feature>
<reference evidence="4" key="1">
    <citation type="journal article" date="2014" name="Int. J. Syst. Evol. Microbiol.">
        <title>Complete genome sequence of Corynebacterium casei LMG S-19264T (=DSM 44701T), isolated from a smear-ripened cheese.</title>
        <authorList>
            <consortium name="US DOE Joint Genome Institute (JGI-PGF)"/>
            <person name="Walter F."/>
            <person name="Albersmeier A."/>
            <person name="Kalinowski J."/>
            <person name="Ruckert C."/>
        </authorList>
    </citation>
    <scope>NUCLEOTIDE SEQUENCE</scope>
    <source>
        <strain evidence="4">JCM 31311</strain>
    </source>
</reference>
<dbReference type="PROSITE" id="PS52034">
    <property type="entry name" value="PEPTIDASE_M32"/>
    <property type="match status" value="1"/>
</dbReference>
<dbReference type="AlphaFoldDB" id="A0A918CGF8"/>
<keyword evidence="1 2" id="KW-0479">Metal-binding</keyword>
<comment type="similarity">
    <text evidence="1">Belongs to the peptidase M32 family.</text>
</comment>
<keyword evidence="1" id="KW-0482">Metalloprotease</keyword>
<comment type="function">
    <text evidence="1">Broad specificity carboxypetidase that releases amino acids sequentially from the C-terminus, including neutral, aromatic, polar and basic residues.</text>
</comment>
<keyword evidence="2" id="KW-0862">Zinc</keyword>
<dbReference type="Proteomes" id="UP000603865">
    <property type="component" value="Unassembled WGS sequence"/>
</dbReference>